<dbReference type="RefSeq" id="WP_377943924.1">
    <property type="nucleotide sequence ID" value="NZ_JBHUCX010000043.1"/>
</dbReference>
<proteinExistence type="predicted"/>
<evidence type="ECO:0000313" key="2">
    <source>
        <dbReference type="EMBL" id="MFD1676031.1"/>
    </source>
</evidence>
<dbReference type="InterPro" id="IPR035255">
    <property type="entry name" value="DUF5348"/>
</dbReference>
<dbReference type="EMBL" id="JBHUCX010000043">
    <property type="protein sequence ID" value="MFD1676031.1"/>
    <property type="molecule type" value="Genomic_DNA"/>
</dbReference>
<organism evidence="2 3">
    <name type="scientific">Alicyclobacillus fodiniaquatilis</name>
    <dbReference type="NCBI Taxonomy" id="1661150"/>
    <lineage>
        <taxon>Bacteria</taxon>
        <taxon>Bacillati</taxon>
        <taxon>Bacillota</taxon>
        <taxon>Bacilli</taxon>
        <taxon>Bacillales</taxon>
        <taxon>Alicyclobacillaceae</taxon>
        <taxon>Alicyclobacillus</taxon>
    </lineage>
</organism>
<dbReference type="Proteomes" id="UP001597079">
    <property type="component" value="Unassembled WGS sequence"/>
</dbReference>
<gene>
    <name evidence="2" type="ORF">ACFSB2_15105</name>
</gene>
<keyword evidence="3" id="KW-1185">Reference proteome</keyword>
<sequence>MNTEEALLVLNKLKPSLEHIQRSIADMTKPEGNIEALTLYQEMQSIEDKLFSVIKSIQWMKRPVAAQGRLLKRSDGRYIIEDTDVFFTSGDVLDVLVNEEDDSDSHWVPTRMEYANDDYYIFALGQRTRIDGVTVRVKESLLSALI</sequence>
<evidence type="ECO:0000259" key="1">
    <source>
        <dbReference type="Pfam" id="PF17295"/>
    </source>
</evidence>
<evidence type="ECO:0000313" key="3">
    <source>
        <dbReference type="Proteomes" id="UP001597079"/>
    </source>
</evidence>
<comment type="caution">
    <text evidence="2">The sequence shown here is derived from an EMBL/GenBank/DDBJ whole genome shotgun (WGS) entry which is preliminary data.</text>
</comment>
<name>A0ABW4JHY9_9BACL</name>
<protein>
    <submittedName>
        <fullName evidence="2">DUF5348 domain-containing protein</fullName>
    </submittedName>
</protein>
<feature type="domain" description="DUF5348" evidence="1">
    <location>
        <begin position="68"/>
        <end position="137"/>
    </location>
</feature>
<dbReference type="Gene3D" id="2.40.10.390">
    <property type="match status" value="1"/>
</dbReference>
<dbReference type="Pfam" id="PF17295">
    <property type="entry name" value="DUF5348"/>
    <property type="match status" value="1"/>
</dbReference>
<accession>A0ABW4JHY9</accession>
<reference evidence="3" key="1">
    <citation type="journal article" date="2019" name="Int. J. Syst. Evol. Microbiol.">
        <title>The Global Catalogue of Microorganisms (GCM) 10K type strain sequencing project: providing services to taxonomists for standard genome sequencing and annotation.</title>
        <authorList>
            <consortium name="The Broad Institute Genomics Platform"/>
            <consortium name="The Broad Institute Genome Sequencing Center for Infectious Disease"/>
            <person name="Wu L."/>
            <person name="Ma J."/>
        </authorList>
    </citation>
    <scope>NUCLEOTIDE SEQUENCE [LARGE SCALE GENOMIC DNA]</scope>
    <source>
        <strain evidence="3">CGMCC 1.12286</strain>
    </source>
</reference>